<proteinExistence type="predicted"/>
<keyword evidence="2" id="KW-1185">Reference proteome</keyword>
<reference evidence="1 2" key="2">
    <citation type="submission" date="2020-05" db="EMBL/GenBank/DDBJ databases">
        <title>Identification and distribution of gene clusters putatively required for synthesis of sphingolipid metabolism inhibitors in phylogenetically diverse species of the filamentous fungus Fusarium.</title>
        <authorList>
            <person name="Kim H.-S."/>
            <person name="Busman M."/>
            <person name="Brown D.W."/>
            <person name="Divon H."/>
            <person name="Uhlig S."/>
            <person name="Proctor R.H."/>
        </authorList>
    </citation>
    <scope>NUCLEOTIDE SEQUENCE [LARGE SCALE GENOMIC DNA]</scope>
    <source>
        <strain evidence="1 2">NRRL 25331</strain>
    </source>
</reference>
<reference evidence="2" key="1">
    <citation type="journal article" date="2020" name="BMC Genomics">
        <title>Correction to: Identification and distribution of gene clusters required for synthesis of sphingolipid metabolism inhibitors in diverse species of the filamentous fungus Fusarium.</title>
        <authorList>
            <person name="Kim H.S."/>
            <person name="Lohmar J.M."/>
            <person name="Busman M."/>
            <person name="Brown D.W."/>
            <person name="Naumann T.A."/>
            <person name="Divon H.H."/>
            <person name="Lysoe E."/>
            <person name="Uhlig S."/>
            <person name="Proctor R.H."/>
        </authorList>
    </citation>
    <scope>NUCLEOTIDE SEQUENCE [LARGE SCALE GENOMIC DNA]</scope>
    <source>
        <strain evidence="2">NRRL 25331</strain>
    </source>
</reference>
<name>A0A8H5X1C6_FUSCI</name>
<sequence>MDPFGRLPLEIREMIISDLESKQVFWNLRRASPVFWRQSQLSKLLKAWDTLQKLGYHLFSQVLLLMKYPKIGGPILEYEHPHIMPDDFLRDPLFTPQQHLILEMYDRYQNMLNCFALGPALVPLYRGKYPDVCRGRLSDFLVKSFGENGEHLPIMMPPIKYEVACRIVYFLLAIDLIEQCPAAFATSPGEPPKQRSLKEERSFSLVDHWLFMIPGLVEGDFERFWDLPERSPRVRYVDDCWEQEEEEQREAEEMVFIQCWFRCRTQVRPTNLYLGVSR</sequence>
<organism evidence="1 2">
    <name type="scientific">Fusarium circinatum</name>
    <name type="common">Pitch canker fungus</name>
    <name type="synonym">Gibberella circinata</name>
    <dbReference type="NCBI Taxonomy" id="48490"/>
    <lineage>
        <taxon>Eukaryota</taxon>
        <taxon>Fungi</taxon>
        <taxon>Dikarya</taxon>
        <taxon>Ascomycota</taxon>
        <taxon>Pezizomycotina</taxon>
        <taxon>Sordariomycetes</taxon>
        <taxon>Hypocreomycetidae</taxon>
        <taxon>Hypocreales</taxon>
        <taxon>Nectriaceae</taxon>
        <taxon>Fusarium</taxon>
        <taxon>Fusarium fujikuroi species complex</taxon>
    </lineage>
</organism>
<gene>
    <name evidence="1" type="ORF">FCIRC_6060</name>
</gene>
<protein>
    <submittedName>
        <fullName evidence="1">Uncharacterized protein</fullName>
    </submittedName>
</protein>
<evidence type="ECO:0000313" key="2">
    <source>
        <dbReference type="Proteomes" id="UP000572754"/>
    </source>
</evidence>
<comment type="caution">
    <text evidence="1">The sequence shown here is derived from an EMBL/GenBank/DDBJ whole genome shotgun (WGS) entry which is preliminary data.</text>
</comment>
<dbReference type="Proteomes" id="UP000572754">
    <property type="component" value="Unassembled WGS sequence"/>
</dbReference>
<dbReference type="AlphaFoldDB" id="A0A8H5X1C6"/>
<evidence type="ECO:0000313" key="1">
    <source>
        <dbReference type="EMBL" id="KAF5679681.1"/>
    </source>
</evidence>
<dbReference type="EMBL" id="JAAQPE010000205">
    <property type="protein sequence ID" value="KAF5679681.1"/>
    <property type="molecule type" value="Genomic_DNA"/>
</dbReference>
<accession>A0A8H5X1C6</accession>